<evidence type="ECO:0000313" key="1">
    <source>
        <dbReference type="EMBL" id="CAP60182.1"/>
    </source>
</evidence>
<name>B2AAS0_PODAN</name>
<dbReference type="OrthoDB" id="194358at2759"/>
<keyword evidence="3" id="KW-1185">Reference proteome</keyword>
<dbReference type="RefSeq" id="XP_001912700.1">
    <property type="nucleotide sequence ID" value="XM_001912665.1"/>
</dbReference>
<dbReference type="AlphaFoldDB" id="B2AAS0"/>
<proteinExistence type="predicted"/>
<protein>
    <submittedName>
        <fullName evidence="1">Podospora anserina S mat+ genomic DNA chromosome 1, supercontig 1</fullName>
    </submittedName>
</protein>
<dbReference type="EMBL" id="CU633438">
    <property type="protein sequence ID" value="CAP60182.1"/>
    <property type="molecule type" value="Genomic_DNA"/>
</dbReference>
<sequence>MMDLERLLPPYQSSDPSSIHDKLVKLYEPGTGEWVFRSSEWKAWMEDPQYACTLWKKTVQSFDRVYVLLDAVDESMPRGNLLKVVRDLSTDQRLDNIQLLVTSREYIDIETVMSSLSTSLYMSTGLVEEDVHTVLCSKAKGMYEDASMLWSGAYLLTFPSPRFRWVVCQIDALQRLKPDINVVTTALANLPRTLDETYERIFRQIPEEAQDTVRYTFMWIRRHQLQHTFTGTQEQSNIPCSVLLCVIQESLGLNGLNDSLAYAVDEELIRKFCGCLITISMEERHKVCGIFSRKKTTGQTADRLVRTLHRV</sequence>
<organism evidence="1">
    <name type="scientific">Podospora anserina (strain S / ATCC MYA-4624 / DSM 980 / FGSC 10383)</name>
    <name type="common">Pleurage anserina</name>
    <dbReference type="NCBI Taxonomy" id="515849"/>
    <lineage>
        <taxon>Eukaryota</taxon>
        <taxon>Fungi</taxon>
        <taxon>Dikarya</taxon>
        <taxon>Ascomycota</taxon>
        <taxon>Pezizomycotina</taxon>
        <taxon>Sordariomycetes</taxon>
        <taxon>Sordariomycetidae</taxon>
        <taxon>Sordariales</taxon>
        <taxon>Podosporaceae</taxon>
        <taxon>Podospora</taxon>
        <taxon>Podospora anserina</taxon>
    </lineage>
</organism>
<evidence type="ECO:0000313" key="3">
    <source>
        <dbReference type="Proteomes" id="UP000001197"/>
    </source>
</evidence>
<dbReference type="PANTHER" id="PTHR10039">
    <property type="entry name" value="AMELOGENIN"/>
    <property type="match status" value="1"/>
</dbReference>
<dbReference type="GeneID" id="6197062"/>
<reference evidence="1" key="2">
    <citation type="submission" date="2008-07" db="EMBL/GenBank/DDBJ databases">
        <authorList>
            <person name="Genoscope - CEA"/>
        </authorList>
    </citation>
    <scope>NUCLEOTIDE SEQUENCE</scope>
    <source>
        <strain evidence="1">S mat+</strain>
    </source>
</reference>
<accession>B2AAS0</accession>
<dbReference type="eggNOG" id="ENOG502SKUI">
    <property type="taxonomic scope" value="Eukaryota"/>
</dbReference>
<dbReference type="KEGG" id="pan:PODANSg09749"/>
<dbReference type="VEuPathDB" id="FungiDB:PODANS_1_4970"/>
<dbReference type="HOGENOM" id="CLU_894649_0_0_1"/>
<reference evidence="3" key="3">
    <citation type="journal article" date="2014" name="Genetics">
        <title>Maintaining two mating types: Structure of the mating type locus and its role in heterokaryosis in Podospora anserina.</title>
        <authorList>
            <person name="Grognet P."/>
            <person name="Bidard F."/>
            <person name="Kuchly C."/>
            <person name="Tong L.C.H."/>
            <person name="Coppin E."/>
            <person name="Benkhali J.A."/>
            <person name="Couloux A."/>
            <person name="Wincker P."/>
            <person name="Debuchy R."/>
            <person name="Silar P."/>
        </authorList>
    </citation>
    <scope>GENOME REANNOTATION</scope>
    <source>
        <strain evidence="3">S / ATCC MYA-4624 / DSM 980 / FGSC 10383</strain>
    </source>
</reference>
<dbReference type="Proteomes" id="UP000001197">
    <property type="component" value="Chromosome 1"/>
</dbReference>
<reference evidence="1 3" key="1">
    <citation type="journal article" date="2008" name="Genome Biol.">
        <title>The genome sequence of the model ascomycete fungus Podospora anserina.</title>
        <authorList>
            <person name="Espagne E."/>
            <person name="Lespinet O."/>
            <person name="Malagnac F."/>
            <person name="Da Silva C."/>
            <person name="Jaillon O."/>
            <person name="Porcel B.M."/>
            <person name="Couloux A."/>
            <person name="Aury J.-M."/>
            <person name="Segurens B."/>
            <person name="Poulain J."/>
            <person name="Anthouard V."/>
            <person name="Grossetete S."/>
            <person name="Khalili H."/>
            <person name="Coppin E."/>
            <person name="Dequard-Chablat M."/>
            <person name="Picard M."/>
            <person name="Contamine V."/>
            <person name="Arnaise S."/>
            <person name="Bourdais A."/>
            <person name="Berteaux-Lecellier V."/>
            <person name="Gautheret D."/>
            <person name="de Vries R.P."/>
            <person name="Battaglia E."/>
            <person name="Coutinho P.M."/>
            <person name="Danchin E.G.J."/>
            <person name="Henrissat B."/>
            <person name="El Khoury R."/>
            <person name="Sainsard-Chanet A."/>
            <person name="Boivin A."/>
            <person name="Pinan-Lucarre B."/>
            <person name="Sellem C.H."/>
            <person name="Debuchy R."/>
            <person name="Wincker P."/>
            <person name="Weissenbach J."/>
            <person name="Silar P."/>
        </authorList>
    </citation>
    <scope>NUCLEOTIDE SEQUENCE [LARGE SCALE GENOMIC DNA]</scope>
    <source>
        <strain evidence="3">S / ATCC MYA-4624 / DSM 980 / FGSC 10383</strain>
        <strain evidence="1">S mat+</strain>
    </source>
</reference>
<gene>
    <name evidence="1" type="ORF">PODANS_1_4970</name>
</gene>
<dbReference type="PANTHER" id="PTHR10039:SF16">
    <property type="entry name" value="GPI INOSITOL-DEACYLASE"/>
    <property type="match status" value="1"/>
</dbReference>
<evidence type="ECO:0000313" key="2">
    <source>
        <dbReference type="EMBL" id="CDP22822.1"/>
    </source>
</evidence>
<reference evidence="2" key="4">
    <citation type="submission" date="2015-04" db="EMBL/GenBank/DDBJ databases">
        <title>Maintaining two mating types: Structure of the mating type locus and its role in heterokaryosis in Podospora anserina.</title>
        <authorList>
            <person name="Grognet P."/>
            <person name="Bidard F."/>
            <person name="Kuchly C."/>
            <person name="Chan Ho Tong L."/>
            <person name="Coppin E."/>
            <person name="Ait Benkhali J."/>
            <person name="Couloux A."/>
            <person name="Wincker P."/>
            <person name="Debuchy R."/>
            <person name="Silar P."/>
        </authorList>
    </citation>
    <scope>NUCLEOTIDE SEQUENCE</scope>
</reference>
<dbReference type="EMBL" id="FO904936">
    <property type="protein sequence ID" value="CDP22822.1"/>
    <property type="molecule type" value="Genomic_DNA"/>
</dbReference>